<keyword evidence="4 10" id="KW-0349">Heme</keyword>
<keyword evidence="6" id="KW-0812">Transmembrane</keyword>
<evidence type="ECO:0000256" key="2">
    <source>
        <dbReference type="ARBA" id="ARBA00004606"/>
    </source>
</evidence>
<feature type="binding site" description="axial binding residue" evidence="10">
    <location>
        <position position="117"/>
    </location>
    <ligand>
        <name>heme</name>
        <dbReference type="ChEBI" id="CHEBI:30413"/>
    </ligand>
    <ligandPart>
        <name>Fe</name>
        <dbReference type="ChEBI" id="CHEBI:18248"/>
    </ligandPart>
</feature>
<dbReference type="FunFam" id="1.10.630.10:FF:000126">
    <property type="entry name" value="Predicted protein"/>
    <property type="match status" value="1"/>
</dbReference>
<dbReference type="Gene3D" id="1.10.630.10">
    <property type="entry name" value="Cytochrome P450"/>
    <property type="match status" value="1"/>
</dbReference>
<evidence type="ECO:0000256" key="5">
    <source>
        <dbReference type="ARBA" id="ARBA00022723"/>
    </source>
</evidence>
<dbReference type="InterPro" id="IPR017972">
    <property type="entry name" value="Cyt_P450_CS"/>
</dbReference>
<dbReference type="GO" id="GO:0005506">
    <property type="term" value="F:iron ion binding"/>
    <property type="evidence" value="ECO:0007669"/>
    <property type="project" value="InterPro"/>
</dbReference>
<dbReference type="PROSITE" id="PS00086">
    <property type="entry name" value="CYTOCHROME_P450"/>
    <property type="match status" value="1"/>
</dbReference>
<keyword evidence="7 11" id="KW-0560">Oxidoreductase</keyword>
<dbReference type="InterPro" id="IPR001128">
    <property type="entry name" value="Cyt_P450"/>
</dbReference>
<reference evidence="12" key="2">
    <citation type="journal article" date="2024" name="Plant">
        <title>Genomic evolution and insights into agronomic trait innovations of Sesamum species.</title>
        <authorList>
            <person name="Miao H."/>
            <person name="Wang L."/>
            <person name="Qu L."/>
            <person name="Liu H."/>
            <person name="Sun Y."/>
            <person name="Le M."/>
            <person name="Wang Q."/>
            <person name="Wei S."/>
            <person name="Zheng Y."/>
            <person name="Lin W."/>
            <person name="Duan Y."/>
            <person name="Cao H."/>
            <person name="Xiong S."/>
            <person name="Wang X."/>
            <person name="Wei L."/>
            <person name="Li C."/>
            <person name="Ma Q."/>
            <person name="Ju M."/>
            <person name="Zhao R."/>
            <person name="Li G."/>
            <person name="Mu C."/>
            <person name="Tian Q."/>
            <person name="Mei H."/>
            <person name="Zhang T."/>
            <person name="Gao T."/>
            <person name="Zhang H."/>
        </authorList>
    </citation>
    <scope>NUCLEOTIDE SEQUENCE</scope>
    <source>
        <strain evidence="12">G02</strain>
    </source>
</reference>
<evidence type="ECO:0000256" key="6">
    <source>
        <dbReference type="ARBA" id="ARBA00022968"/>
    </source>
</evidence>
<keyword evidence="9 11" id="KW-0503">Monooxygenase</keyword>
<dbReference type="InterPro" id="IPR002401">
    <property type="entry name" value="Cyt_P450_E_grp-I"/>
</dbReference>
<evidence type="ECO:0000256" key="4">
    <source>
        <dbReference type="ARBA" id="ARBA00022617"/>
    </source>
</evidence>
<organism evidence="12">
    <name type="scientific">Sesamum radiatum</name>
    <name type="common">Black benniseed</name>
    <dbReference type="NCBI Taxonomy" id="300843"/>
    <lineage>
        <taxon>Eukaryota</taxon>
        <taxon>Viridiplantae</taxon>
        <taxon>Streptophyta</taxon>
        <taxon>Embryophyta</taxon>
        <taxon>Tracheophyta</taxon>
        <taxon>Spermatophyta</taxon>
        <taxon>Magnoliopsida</taxon>
        <taxon>eudicotyledons</taxon>
        <taxon>Gunneridae</taxon>
        <taxon>Pentapetalae</taxon>
        <taxon>asterids</taxon>
        <taxon>lamiids</taxon>
        <taxon>Lamiales</taxon>
        <taxon>Pedaliaceae</taxon>
        <taxon>Sesamum</taxon>
    </lineage>
</organism>
<dbReference type="PRINTS" id="PR00463">
    <property type="entry name" value="EP450I"/>
</dbReference>
<dbReference type="PANTHER" id="PTHR47953:SF5">
    <property type="entry name" value="CYTOCHROME P450 71AV8-LIKE"/>
    <property type="match status" value="1"/>
</dbReference>
<evidence type="ECO:0000256" key="10">
    <source>
        <dbReference type="PIRSR" id="PIRSR602401-1"/>
    </source>
</evidence>
<name>A0AAW2LRB6_SESRA</name>
<gene>
    <name evidence="12" type="ORF">Sradi_5368400</name>
</gene>
<evidence type="ECO:0000313" key="12">
    <source>
        <dbReference type="EMBL" id="KAL0321069.1"/>
    </source>
</evidence>
<reference evidence="12" key="1">
    <citation type="submission" date="2020-06" db="EMBL/GenBank/DDBJ databases">
        <authorList>
            <person name="Li T."/>
            <person name="Hu X."/>
            <person name="Zhang T."/>
            <person name="Song X."/>
            <person name="Zhang H."/>
            <person name="Dai N."/>
            <person name="Sheng W."/>
            <person name="Hou X."/>
            <person name="Wei L."/>
        </authorList>
    </citation>
    <scope>NUCLEOTIDE SEQUENCE</scope>
    <source>
        <strain evidence="12">G02</strain>
        <tissue evidence="12">Leaf</tissue>
    </source>
</reference>
<proteinExistence type="inferred from homology"/>
<dbReference type="AlphaFoldDB" id="A0AAW2LRB6"/>
<evidence type="ECO:0000256" key="3">
    <source>
        <dbReference type="ARBA" id="ARBA00010617"/>
    </source>
</evidence>
<dbReference type="InterPro" id="IPR052306">
    <property type="entry name" value="CYP450_71D"/>
</dbReference>
<keyword evidence="6" id="KW-0735">Signal-anchor</keyword>
<comment type="cofactor">
    <cofactor evidence="1 10">
        <name>heme</name>
        <dbReference type="ChEBI" id="CHEBI:30413"/>
    </cofactor>
</comment>
<comment type="subcellular location">
    <subcellularLocation>
        <location evidence="2">Membrane</location>
        <topology evidence="2">Single-pass type II membrane protein</topology>
    </subcellularLocation>
</comment>
<evidence type="ECO:0000256" key="7">
    <source>
        <dbReference type="ARBA" id="ARBA00023002"/>
    </source>
</evidence>
<protein>
    <submittedName>
        <fullName evidence="12">Premnaspirodiene oxygenase</fullName>
    </submittedName>
</protein>
<keyword evidence="5 10" id="KW-0479">Metal-binding</keyword>
<accession>A0AAW2LRB6</accession>
<dbReference type="PANTHER" id="PTHR47953">
    <property type="entry name" value="OS08G0105600 PROTEIN"/>
    <property type="match status" value="1"/>
</dbReference>
<dbReference type="GO" id="GO:0016705">
    <property type="term" value="F:oxidoreductase activity, acting on paired donors, with incorporation or reduction of molecular oxygen"/>
    <property type="evidence" value="ECO:0007669"/>
    <property type="project" value="InterPro"/>
</dbReference>
<dbReference type="Pfam" id="PF00067">
    <property type="entry name" value="p450"/>
    <property type="match status" value="1"/>
</dbReference>
<evidence type="ECO:0000256" key="1">
    <source>
        <dbReference type="ARBA" id="ARBA00001971"/>
    </source>
</evidence>
<evidence type="ECO:0000256" key="9">
    <source>
        <dbReference type="ARBA" id="ARBA00023033"/>
    </source>
</evidence>
<dbReference type="InterPro" id="IPR036396">
    <property type="entry name" value="Cyt_P450_sf"/>
</dbReference>
<comment type="caution">
    <text evidence="12">The sequence shown here is derived from an EMBL/GenBank/DDBJ whole genome shotgun (WGS) entry which is preliminary data.</text>
</comment>
<comment type="similarity">
    <text evidence="3 11">Belongs to the cytochrome P450 family.</text>
</comment>
<keyword evidence="8 10" id="KW-0408">Iron</keyword>
<evidence type="ECO:0000256" key="8">
    <source>
        <dbReference type="ARBA" id="ARBA00023004"/>
    </source>
</evidence>
<sequence length="176" mass="20217">MEKAQAELRHVLRGKDKIVESDLEKVSYLKMVIKETLRLHPPIPILVPRDCKDWQKVYGYDIPPKTEVIVNVLAINRDPEYWDNAEAFESERFAESSIEFIGTNFEFIPFGGGRRICPGIWFGLATVELLLAQLLYHFNWELPDGLQPQDLDMTEMLGVAAKRKNDLYLVAASHKS</sequence>
<dbReference type="GO" id="GO:0016020">
    <property type="term" value="C:membrane"/>
    <property type="evidence" value="ECO:0007669"/>
    <property type="project" value="UniProtKB-SubCell"/>
</dbReference>
<dbReference type="SUPFAM" id="SSF48264">
    <property type="entry name" value="Cytochrome P450"/>
    <property type="match status" value="1"/>
</dbReference>
<dbReference type="GO" id="GO:0020037">
    <property type="term" value="F:heme binding"/>
    <property type="evidence" value="ECO:0007669"/>
    <property type="project" value="InterPro"/>
</dbReference>
<dbReference type="EMBL" id="JACGWJ010000024">
    <property type="protein sequence ID" value="KAL0321069.1"/>
    <property type="molecule type" value="Genomic_DNA"/>
</dbReference>
<evidence type="ECO:0000256" key="11">
    <source>
        <dbReference type="RuleBase" id="RU000461"/>
    </source>
</evidence>
<dbReference type="GO" id="GO:0004497">
    <property type="term" value="F:monooxygenase activity"/>
    <property type="evidence" value="ECO:0007669"/>
    <property type="project" value="UniProtKB-KW"/>
</dbReference>